<feature type="binding site" evidence="3">
    <location>
        <position position="181"/>
    </location>
    <ligand>
        <name>Zn(2+)</name>
        <dbReference type="ChEBI" id="CHEBI:29105"/>
        <label>1</label>
        <note>catalytic</note>
    </ligand>
</feature>
<name>A0A344UWI9_9ACTN</name>
<dbReference type="InterPro" id="IPR050246">
    <property type="entry name" value="Class_II_FBP_aldolase"/>
</dbReference>
<dbReference type="KEGG" id="acij:JS278_02499"/>
<comment type="cofactor">
    <cofactor evidence="3">
        <name>Zn(2+)</name>
        <dbReference type="ChEBI" id="CHEBI:29105"/>
    </cofactor>
    <text evidence="3">Binds 2 Zn(2+) ions per subunit. One is catalytic and the other provides a structural contribution.</text>
</comment>
<reference evidence="4 5" key="1">
    <citation type="submission" date="2017-12" db="EMBL/GenBank/DDBJ databases">
        <title>The whole genome sequence of the Acidipropionibacterium virtanenii sp. nov. type strain JS278.</title>
        <authorList>
            <person name="Laine P."/>
            <person name="Deptula P."/>
            <person name="Varmanen P."/>
            <person name="Auvinen P."/>
        </authorList>
    </citation>
    <scope>NUCLEOTIDE SEQUENCE [LARGE SCALE GENOMIC DNA]</scope>
    <source>
        <strain evidence="4 5">JS278</strain>
    </source>
</reference>
<dbReference type="PANTHER" id="PTHR30304">
    <property type="entry name" value="D-TAGATOSE-1,6-BISPHOSPHATE ALDOLASE"/>
    <property type="match status" value="1"/>
</dbReference>
<evidence type="ECO:0000256" key="2">
    <source>
        <dbReference type="PIRSR" id="PIRSR001359-2"/>
    </source>
</evidence>
<feature type="binding site" evidence="2">
    <location>
        <begin position="210"/>
        <end position="212"/>
    </location>
    <ligand>
        <name>dihydroxyacetone phosphate</name>
        <dbReference type="ChEBI" id="CHEBI:57642"/>
    </ligand>
</feature>
<dbReference type="SUPFAM" id="SSF51569">
    <property type="entry name" value="Aldolase"/>
    <property type="match status" value="1"/>
</dbReference>
<dbReference type="GO" id="GO:0008270">
    <property type="term" value="F:zinc ion binding"/>
    <property type="evidence" value="ECO:0007669"/>
    <property type="project" value="InterPro"/>
</dbReference>
<feature type="binding site" evidence="3">
    <location>
        <position position="82"/>
    </location>
    <ligand>
        <name>Zn(2+)</name>
        <dbReference type="ChEBI" id="CHEBI:29105"/>
        <label>1</label>
        <note>catalytic</note>
    </ligand>
</feature>
<dbReference type="EC" id="4.1.2.13" evidence="4"/>
<feature type="binding site" evidence="3">
    <location>
        <position position="209"/>
    </location>
    <ligand>
        <name>Zn(2+)</name>
        <dbReference type="ChEBI" id="CHEBI:29105"/>
        <label>1</label>
        <note>catalytic</note>
    </ligand>
</feature>
<feature type="binding site" evidence="3">
    <location>
        <position position="133"/>
    </location>
    <ligand>
        <name>Zn(2+)</name>
        <dbReference type="ChEBI" id="CHEBI:29105"/>
        <label>2</label>
    </ligand>
</feature>
<accession>A0A344UWI9</accession>
<keyword evidence="3" id="KW-0862">Zinc</keyword>
<dbReference type="PIRSF" id="PIRSF001359">
    <property type="entry name" value="F_bP_aldolase_II"/>
    <property type="match status" value="1"/>
</dbReference>
<dbReference type="Gene3D" id="3.20.20.70">
    <property type="entry name" value="Aldolase class I"/>
    <property type="match status" value="1"/>
</dbReference>
<feature type="binding site" evidence="2">
    <location>
        <begin position="231"/>
        <end position="234"/>
    </location>
    <ligand>
        <name>dihydroxyacetone phosphate</name>
        <dbReference type="ChEBI" id="CHEBI:57642"/>
    </ligand>
</feature>
<evidence type="ECO:0000256" key="3">
    <source>
        <dbReference type="PIRSR" id="PIRSR001359-3"/>
    </source>
</evidence>
<dbReference type="AlphaFoldDB" id="A0A344UWI9"/>
<keyword evidence="5" id="KW-1185">Reference proteome</keyword>
<dbReference type="GO" id="GO:0005829">
    <property type="term" value="C:cytosol"/>
    <property type="evidence" value="ECO:0007669"/>
    <property type="project" value="TreeGrafter"/>
</dbReference>
<feature type="binding site" evidence="3">
    <location>
        <position position="103"/>
    </location>
    <ligand>
        <name>Zn(2+)</name>
        <dbReference type="ChEBI" id="CHEBI:29105"/>
        <label>2</label>
    </ligand>
</feature>
<dbReference type="GO" id="GO:0009025">
    <property type="term" value="F:tagatose-bisphosphate aldolase activity"/>
    <property type="evidence" value="ECO:0007669"/>
    <property type="project" value="TreeGrafter"/>
</dbReference>
<gene>
    <name evidence="4" type="primary">fbaA</name>
    <name evidence="4" type="ORF">JS278_02499</name>
</gene>
<keyword evidence="4" id="KW-0456">Lyase</keyword>
<evidence type="ECO:0000313" key="5">
    <source>
        <dbReference type="Proteomes" id="UP000251995"/>
    </source>
</evidence>
<dbReference type="GO" id="GO:0005975">
    <property type="term" value="P:carbohydrate metabolic process"/>
    <property type="evidence" value="ECO:0007669"/>
    <property type="project" value="InterPro"/>
</dbReference>
<feature type="binding site" evidence="2">
    <location>
        <position position="182"/>
    </location>
    <ligand>
        <name>dihydroxyacetone phosphate</name>
        <dbReference type="ChEBI" id="CHEBI:57642"/>
    </ligand>
</feature>
<keyword evidence="3" id="KW-0479">Metal-binding</keyword>
<dbReference type="GO" id="GO:0004332">
    <property type="term" value="F:fructose-bisphosphate aldolase activity"/>
    <property type="evidence" value="ECO:0007669"/>
    <property type="project" value="UniProtKB-EC"/>
</dbReference>
<dbReference type="Proteomes" id="UP000251995">
    <property type="component" value="Chromosome"/>
</dbReference>
<dbReference type="PANTHER" id="PTHR30304:SF0">
    <property type="entry name" value="D-TAGATOSE-1,6-BISPHOSPHATE ALDOLASE SUBUNIT GATY-RELATED"/>
    <property type="match status" value="1"/>
</dbReference>
<proteinExistence type="predicted"/>
<evidence type="ECO:0000256" key="1">
    <source>
        <dbReference type="PIRSR" id="PIRSR001359-1"/>
    </source>
</evidence>
<dbReference type="EMBL" id="CP025198">
    <property type="protein sequence ID" value="AXE39637.1"/>
    <property type="molecule type" value="Genomic_DNA"/>
</dbReference>
<protein>
    <submittedName>
        <fullName evidence="4">Putative fructose-bisphosphate aldolase</fullName>
        <ecNumber evidence="4">4.1.2.13</ecNumber>
    </submittedName>
</protein>
<sequence length="284" mass="30336">MLIGLKEALSYADSHSCAIAAVNTPVFESLVATIRVAEKHQVPVILAHAQSHEKINRITDIGPAMLELARRSSVPCVVHVDHGEDLDYIRTGLELGFTSVMLDGSRLPFEENVARTAEAVRIARSFGADVEGELGVMTGNENGDPDQGVADEALYTDPEVAGQFVERTGVACLAASFGTVHGLYHREPHLDLDLISRLRARTGVPIVMHGGSGLSQDEYRACIARGVRKINYYTYSAKAGLDGARALLADRAGVFVYPDVAVAATDAIAEDVGSFVRCLYGIGG</sequence>
<evidence type="ECO:0000313" key="4">
    <source>
        <dbReference type="EMBL" id="AXE39637.1"/>
    </source>
</evidence>
<dbReference type="InterPro" id="IPR013785">
    <property type="entry name" value="Aldolase_TIM"/>
</dbReference>
<dbReference type="RefSeq" id="WP_114045484.1">
    <property type="nucleotide sequence ID" value="NZ_CP025198.1"/>
</dbReference>
<dbReference type="OrthoDB" id="9803995at2"/>
<dbReference type="InterPro" id="IPR000771">
    <property type="entry name" value="FBA_II"/>
</dbReference>
<dbReference type="Pfam" id="PF01116">
    <property type="entry name" value="F_bP_aldolase"/>
    <property type="match status" value="1"/>
</dbReference>
<organism evidence="4 5">
    <name type="scientific">Acidipropionibacterium virtanenii</name>
    <dbReference type="NCBI Taxonomy" id="2057246"/>
    <lineage>
        <taxon>Bacteria</taxon>
        <taxon>Bacillati</taxon>
        <taxon>Actinomycetota</taxon>
        <taxon>Actinomycetes</taxon>
        <taxon>Propionibacteriales</taxon>
        <taxon>Propionibacteriaceae</taxon>
        <taxon>Acidipropionibacterium</taxon>
    </lineage>
</organism>
<feature type="active site" description="Proton donor" evidence="1">
    <location>
        <position position="81"/>
    </location>
</feature>